<dbReference type="Gene3D" id="3.40.50.970">
    <property type="match status" value="1"/>
</dbReference>
<dbReference type="RefSeq" id="WP_215524750.1">
    <property type="nucleotide sequence ID" value="NZ_JACHWR010000002.1"/>
</dbReference>
<dbReference type="SUPFAM" id="SSF52518">
    <property type="entry name" value="Thiamin diphosphate-binding fold (THDP-binding)"/>
    <property type="match status" value="1"/>
</dbReference>
<dbReference type="SUPFAM" id="SSF52922">
    <property type="entry name" value="TK C-terminal domain-like"/>
    <property type="match status" value="1"/>
</dbReference>
<organism evidence="4 5">
    <name type="scientific">Nocardioides soli</name>
    <dbReference type="NCBI Taxonomy" id="1036020"/>
    <lineage>
        <taxon>Bacteria</taxon>
        <taxon>Bacillati</taxon>
        <taxon>Actinomycetota</taxon>
        <taxon>Actinomycetes</taxon>
        <taxon>Propionibacteriales</taxon>
        <taxon>Nocardioidaceae</taxon>
        <taxon>Nocardioides</taxon>
    </lineage>
</organism>
<dbReference type="InterPro" id="IPR052368">
    <property type="entry name" value="2-oxoacid_oxidoreductase"/>
</dbReference>
<comment type="caution">
    <text evidence="4">The sequence shown here is derived from an EMBL/GenBank/DDBJ whole genome shotgun (WGS) entry which is preliminary data.</text>
</comment>
<dbReference type="Gene3D" id="3.40.50.920">
    <property type="match status" value="1"/>
</dbReference>
<name>A0A7W4VXS7_9ACTN</name>
<dbReference type="Pfam" id="PF01855">
    <property type="entry name" value="POR_N"/>
    <property type="match status" value="1"/>
</dbReference>
<dbReference type="EC" id="1.2.7.3" evidence="4"/>
<reference evidence="4 5" key="1">
    <citation type="submission" date="2020-08" db="EMBL/GenBank/DDBJ databases">
        <title>Sequencing the genomes of 1000 actinobacteria strains.</title>
        <authorList>
            <person name="Klenk H.-P."/>
        </authorList>
    </citation>
    <scope>NUCLEOTIDE SEQUENCE [LARGE SCALE GENOMIC DNA]</scope>
    <source>
        <strain evidence="4 5">DSM 105498</strain>
    </source>
</reference>
<dbReference type="InterPro" id="IPR029061">
    <property type="entry name" value="THDP-binding"/>
</dbReference>
<feature type="domain" description="Pyruvate:ferredoxin oxidoreductase core" evidence="3">
    <location>
        <begin position="260"/>
        <end position="344"/>
    </location>
</feature>
<dbReference type="Pfam" id="PF17147">
    <property type="entry name" value="PFOR_II"/>
    <property type="match status" value="1"/>
</dbReference>
<evidence type="ECO:0000313" key="5">
    <source>
        <dbReference type="Proteomes" id="UP000589626"/>
    </source>
</evidence>
<keyword evidence="5" id="KW-1185">Reference proteome</keyword>
<dbReference type="GO" id="GO:0000287">
    <property type="term" value="F:magnesium ion binding"/>
    <property type="evidence" value="ECO:0007669"/>
    <property type="project" value="UniProtKB-ARBA"/>
</dbReference>
<evidence type="ECO:0000259" key="2">
    <source>
        <dbReference type="Pfam" id="PF01855"/>
    </source>
</evidence>
<sequence length="374" mass="39796">MAQVASSGSSASESAAEPEFLEGSEAIARAMISAGCRFFAGYPMTPFTEVLEAMAKHLPAQGGSCVNAESELEAVGMAWGAAATGTPAATGSTGQGLSLMQESLAEITYARLPLVVLNMARAQGDYFQATRGGGHGDYRHIVLAPKDVTEAVYLVQEAFHLAAIWRNPVLVMGDYYIAHTWQSVSTARIDFGPEPDRSWALDGATGGTGKAKLISPIADTKRGDDVGYDLAEFYGRRGAELDVMGREVQPRAETGFLEGADLVVVAYGTVAQYVREAVANLRADGAKVGYIRPITLYPFPTEVLRNAASSAKAFAVYENNRGQMIEDVMLSVMERADVRFIGGLSVDSSGFGIAPDLDVTSVRARIQTTLEEIS</sequence>
<evidence type="ECO:0000256" key="1">
    <source>
        <dbReference type="ARBA" id="ARBA00023002"/>
    </source>
</evidence>
<accession>A0A7W4VXS7</accession>
<dbReference type="CDD" id="cd07034">
    <property type="entry name" value="TPP_PYR_PFOR_IOR-alpha_like"/>
    <property type="match status" value="1"/>
</dbReference>
<dbReference type="EC" id="1.2.7.11" evidence="4"/>
<evidence type="ECO:0000313" key="4">
    <source>
        <dbReference type="EMBL" id="MBB3043732.1"/>
    </source>
</evidence>
<protein>
    <submittedName>
        <fullName evidence="4">2-oxoglutarate ferredoxin oxidoreductase subunit alpha</fullName>
        <ecNumber evidence="4">1.2.7.11</ecNumber>
        <ecNumber evidence="4">1.2.7.3</ecNumber>
    </submittedName>
</protein>
<dbReference type="InterPro" id="IPR009014">
    <property type="entry name" value="Transketo_C/PFOR_II"/>
</dbReference>
<proteinExistence type="predicted"/>
<dbReference type="GO" id="GO:0047553">
    <property type="term" value="F:2-oxoglutarate synthase activity"/>
    <property type="evidence" value="ECO:0007669"/>
    <property type="project" value="UniProtKB-EC"/>
</dbReference>
<keyword evidence="1 4" id="KW-0560">Oxidoreductase</keyword>
<dbReference type="Proteomes" id="UP000589626">
    <property type="component" value="Unassembled WGS sequence"/>
</dbReference>
<dbReference type="AlphaFoldDB" id="A0A7W4VXS7"/>
<evidence type="ECO:0000259" key="3">
    <source>
        <dbReference type="Pfam" id="PF17147"/>
    </source>
</evidence>
<dbReference type="PANTHER" id="PTHR43088">
    <property type="entry name" value="SUBUNIT OF PYRUVATE:FLAVODOXIN OXIDOREDUCTASE-RELATED"/>
    <property type="match status" value="1"/>
</dbReference>
<dbReference type="EMBL" id="JACHWR010000002">
    <property type="protein sequence ID" value="MBB3043732.1"/>
    <property type="molecule type" value="Genomic_DNA"/>
</dbReference>
<dbReference type="InterPro" id="IPR033412">
    <property type="entry name" value="PFOR_II"/>
</dbReference>
<feature type="domain" description="Pyruvate flavodoxin/ferredoxin oxidoreductase pyrimidine binding" evidence="2">
    <location>
        <begin position="30"/>
        <end position="187"/>
    </location>
</feature>
<gene>
    <name evidence="4" type="ORF">FHU40_003550</name>
</gene>
<dbReference type="InterPro" id="IPR002880">
    <property type="entry name" value="Pyrv_Fd/Flavodoxin_OxRdtase_N"/>
</dbReference>
<dbReference type="PANTHER" id="PTHR43088:SF1">
    <property type="entry name" value="SUBUNIT OF PYRUVATE:FLAVODOXIN OXIDOREDUCTASE"/>
    <property type="match status" value="1"/>
</dbReference>